<gene>
    <name evidence="1" type="ORF">NPIL_663781</name>
</gene>
<proteinExistence type="predicted"/>
<organism evidence="1 2">
    <name type="scientific">Nephila pilipes</name>
    <name type="common">Giant wood spider</name>
    <name type="synonym">Nephila maculata</name>
    <dbReference type="NCBI Taxonomy" id="299642"/>
    <lineage>
        <taxon>Eukaryota</taxon>
        <taxon>Metazoa</taxon>
        <taxon>Ecdysozoa</taxon>
        <taxon>Arthropoda</taxon>
        <taxon>Chelicerata</taxon>
        <taxon>Arachnida</taxon>
        <taxon>Araneae</taxon>
        <taxon>Araneomorphae</taxon>
        <taxon>Entelegynae</taxon>
        <taxon>Araneoidea</taxon>
        <taxon>Nephilidae</taxon>
        <taxon>Nephila</taxon>
    </lineage>
</organism>
<keyword evidence="2" id="KW-1185">Reference proteome</keyword>
<sequence>MNGLAVHKILERISTRNQASSVTSGGRTEESKVCFFFFYADVPSDEFHPFGHGRAEALCFTMKTLFFGRNKCLSRRRRRQLAPDKRAIMRADLSTDFTAACAEAIIYFSLFCGRLIGRPLLPFMRR</sequence>
<accession>A0A8X6QQV9</accession>
<dbReference type="Proteomes" id="UP000887013">
    <property type="component" value="Unassembled WGS sequence"/>
</dbReference>
<dbReference type="AlphaFoldDB" id="A0A8X6QQV9"/>
<evidence type="ECO:0000313" key="2">
    <source>
        <dbReference type="Proteomes" id="UP000887013"/>
    </source>
</evidence>
<dbReference type="EMBL" id="BMAW01131132">
    <property type="protein sequence ID" value="GFU38032.1"/>
    <property type="molecule type" value="Genomic_DNA"/>
</dbReference>
<evidence type="ECO:0000313" key="1">
    <source>
        <dbReference type="EMBL" id="GFU38032.1"/>
    </source>
</evidence>
<comment type="caution">
    <text evidence="1">The sequence shown here is derived from an EMBL/GenBank/DDBJ whole genome shotgun (WGS) entry which is preliminary data.</text>
</comment>
<protein>
    <submittedName>
        <fullName evidence="1">Uncharacterized protein</fullName>
    </submittedName>
</protein>
<name>A0A8X6QQV9_NEPPI</name>
<reference evidence="1" key="1">
    <citation type="submission" date="2020-08" db="EMBL/GenBank/DDBJ databases">
        <title>Multicomponent nature underlies the extraordinary mechanical properties of spider dragline silk.</title>
        <authorList>
            <person name="Kono N."/>
            <person name="Nakamura H."/>
            <person name="Mori M."/>
            <person name="Yoshida Y."/>
            <person name="Ohtoshi R."/>
            <person name="Malay A.D."/>
            <person name="Moran D.A.P."/>
            <person name="Tomita M."/>
            <person name="Numata K."/>
            <person name="Arakawa K."/>
        </authorList>
    </citation>
    <scope>NUCLEOTIDE SEQUENCE</scope>
</reference>